<keyword evidence="1" id="KW-1133">Transmembrane helix</keyword>
<comment type="caution">
    <text evidence="2">The sequence shown here is derived from an EMBL/GenBank/DDBJ whole genome shotgun (WGS) entry which is preliminary data.</text>
</comment>
<dbReference type="Proteomes" id="UP000552038">
    <property type="component" value="Unassembled WGS sequence"/>
</dbReference>
<proteinExistence type="predicted"/>
<organism evidence="2 3">
    <name type="scientific">Paenibacillus alvei</name>
    <name type="common">Bacillus alvei</name>
    <dbReference type="NCBI Taxonomy" id="44250"/>
    <lineage>
        <taxon>Bacteria</taxon>
        <taxon>Bacillati</taxon>
        <taxon>Bacillota</taxon>
        <taxon>Bacilli</taxon>
        <taxon>Bacillales</taxon>
        <taxon>Paenibacillaceae</taxon>
        <taxon>Paenibacillus</taxon>
    </lineage>
</organism>
<reference evidence="2 3" key="1">
    <citation type="submission" date="2020-05" db="EMBL/GenBank/DDBJ databases">
        <title>Whole genome sequencing and identification of novel metabolites from Paenibacillus alvei strain JR949.</title>
        <authorList>
            <person name="Rajendhran J."/>
            <person name="Sree Pranav P."/>
            <person name="Mahalakshmi B."/>
            <person name="Karthikeyan R."/>
        </authorList>
    </citation>
    <scope>NUCLEOTIDE SEQUENCE [LARGE SCALE GENOMIC DNA]</scope>
    <source>
        <strain evidence="2 3">JR949</strain>
    </source>
</reference>
<evidence type="ECO:0000313" key="3">
    <source>
        <dbReference type="Proteomes" id="UP000552038"/>
    </source>
</evidence>
<dbReference type="EMBL" id="JABFOR010000005">
    <property type="protein sequence ID" value="NOJ70055.1"/>
    <property type="molecule type" value="Genomic_DNA"/>
</dbReference>
<keyword evidence="1" id="KW-0812">Transmembrane</keyword>
<dbReference type="AlphaFoldDB" id="A0AAP6ZW65"/>
<sequence>MAQRHQSFQIRGGSIINPIVLDVSVDGDHSLIGVLLLLYGMLLSLTSLIFGTITGVMVEQNREQIKLFR</sequence>
<dbReference type="RefSeq" id="WP_163976147.1">
    <property type="nucleotide sequence ID" value="NZ_WSQB01000004.1"/>
</dbReference>
<name>A0AAP6ZW65_PAEAL</name>
<keyword evidence="1" id="KW-0472">Membrane</keyword>
<gene>
    <name evidence="2" type="ORF">HMI46_05750</name>
</gene>
<protein>
    <submittedName>
        <fullName evidence="2">Uncharacterized protein</fullName>
    </submittedName>
</protein>
<accession>A0AAP6ZW65</accession>
<feature type="transmembrane region" description="Helical" evidence="1">
    <location>
        <begin position="31"/>
        <end position="58"/>
    </location>
</feature>
<evidence type="ECO:0000256" key="1">
    <source>
        <dbReference type="SAM" id="Phobius"/>
    </source>
</evidence>
<evidence type="ECO:0000313" key="2">
    <source>
        <dbReference type="EMBL" id="NOJ70055.1"/>
    </source>
</evidence>